<reference evidence="2 3" key="1">
    <citation type="submission" date="2022-09" db="EMBL/GenBank/DDBJ databases">
        <authorList>
            <person name="Palmer J.M."/>
        </authorList>
    </citation>
    <scope>NUCLEOTIDE SEQUENCE [LARGE SCALE GENOMIC DNA]</scope>
    <source>
        <strain evidence="2 3">DSM 7382</strain>
    </source>
</reference>
<feature type="compositionally biased region" description="Low complexity" evidence="1">
    <location>
        <begin position="30"/>
        <end position="45"/>
    </location>
</feature>
<organism evidence="2 3">
    <name type="scientific">Cerrena zonata</name>
    <dbReference type="NCBI Taxonomy" id="2478898"/>
    <lineage>
        <taxon>Eukaryota</taxon>
        <taxon>Fungi</taxon>
        <taxon>Dikarya</taxon>
        <taxon>Basidiomycota</taxon>
        <taxon>Agaricomycotina</taxon>
        <taxon>Agaricomycetes</taxon>
        <taxon>Polyporales</taxon>
        <taxon>Cerrenaceae</taxon>
        <taxon>Cerrena</taxon>
    </lineage>
</organism>
<keyword evidence="3" id="KW-1185">Reference proteome</keyword>
<dbReference type="AlphaFoldDB" id="A0AAW0GUX6"/>
<dbReference type="EMBL" id="JASBNA010000003">
    <property type="protein sequence ID" value="KAK7693852.1"/>
    <property type="molecule type" value="Genomic_DNA"/>
</dbReference>
<comment type="caution">
    <text evidence="2">The sequence shown here is derived from an EMBL/GenBank/DDBJ whole genome shotgun (WGS) entry which is preliminary data.</text>
</comment>
<evidence type="ECO:0000313" key="3">
    <source>
        <dbReference type="Proteomes" id="UP001385951"/>
    </source>
</evidence>
<name>A0AAW0GUX6_9APHY</name>
<accession>A0AAW0GUX6</accession>
<gene>
    <name evidence="2" type="ORF">QCA50_003425</name>
</gene>
<proteinExistence type="predicted"/>
<feature type="region of interest" description="Disordered" evidence="1">
    <location>
        <begin position="30"/>
        <end position="50"/>
    </location>
</feature>
<evidence type="ECO:0000313" key="2">
    <source>
        <dbReference type="EMBL" id="KAK7693852.1"/>
    </source>
</evidence>
<sequence>MFCEFDSSATTVVWRDMSLVIALPRPSPRLATSATRRATSPATAPRAPPRAAPLAAEVVEEVSLPAKNATVAARLVTLPVNAPIAPKAEEEAGTLAPATMLSAEVQRPALPAEA</sequence>
<protein>
    <submittedName>
        <fullName evidence="2">Uncharacterized protein</fullName>
    </submittedName>
</protein>
<dbReference type="Proteomes" id="UP001385951">
    <property type="component" value="Unassembled WGS sequence"/>
</dbReference>
<evidence type="ECO:0000256" key="1">
    <source>
        <dbReference type="SAM" id="MobiDB-lite"/>
    </source>
</evidence>